<proteinExistence type="predicted"/>
<name>A0A4D6M7U9_VIGUN</name>
<feature type="region of interest" description="Disordered" evidence="1">
    <location>
        <begin position="51"/>
        <end position="70"/>
    </location>
</feature>
<dbReference type="Proteomes" id="UP000501690">
    <property type="component" value="Linkage Group LG6"/>
</dbReference>
<gene>
    <name evidence="2" type="ORF">DEO72_LG6g1469</name>
</gene>
<sequence>MELRNGLIYLGTPPWTLTNRGHGITSQPLKHYPEISPRDFKELRTDTDQTYSINQAEGSRSGELPSPRRELDNLEHRPFTLVRLGEISSPERGILMLKIRMARLSDSSRKRPGRASASLA</sequence>
<reference evidence="2 3" key="1">
    <citation type="submission" date="2019-04" db="EMBL/GenBank/DDBJ databases">
        <title>An improved genome assembly and genetic linkage map for asparagus bean, Vigna unguiculata ssp. sesquipedialis.</title>
        <authorList>
            <person name="Xia Q."/>
            <person name="Zhang R."/>
            <person name="Dong Y."/>
        </authorList>
    </citation>
    <scope>NUCLEOTIDE SEQUENCE [LARGE SCALE GENOMIC DNA]</scope>
    <source>
        <tissue evidence="2">Leaf</tissue>
    </source>
</reference>
<protein>
    <submittedName>
        <fullName evidence="2">Uncharacterized protein</fullName>
    </submittedName>
</protein>
<evidence type="ECO:0000256" key="1">
    <source>
        <dbReference type="SAM" id="MobiDB-lite"/>
    </source>
</evidence>
<evidence type="ECO:0000313" key="2">
    <source>
        <dbReference type="EMBL" id="QCD96760.1"/>
    </source>
</evidence>
<evidence type="ECO:0000313" key="3">
    <source>
        <dbReference type="Proteomes" id="UP000501690"/>
    </source>
</evidence>
<keyword evidence="3" id="KW-1185">Reference proteome</keyword>
<dbReference type="AlphaFoldDB" id="A0A4D6M7U9"/>
<accession>A0A4D6M7U9</accession>
<organism evidence="2 3">
    <name type="scientific">Vigna unguiculata</name>
    <name type="common">Cowpea</name>
    <dbReference type="NCBI Taxonomy" id="3917"/>
    <lineage>
        <taxon>Eukaryota</taxon>
        <taxon>Viridiplantae</taxon>
        <taxon>Streptophyta</taxon>
        <taxon>Embryophyta</taxon>
        <taxon>Tracheophyta</taxon>
        <taxon>Spermatophyta</taxon>
        <taxon>Magnoliopsida</taxon>
        <taxon>eudicotyledons</taxon>
        <taxon>Gunneridae</taxon>
        <taxon>Pentapetalae</taxon>
        <taxon>rosids</taxon>
        <taxon>fabids</taxon>
        <taxon>Fabales</taxon>
        <taxon>Fabaceae</taxon>
        <taxon>Papilionoideae</taxon>
        <taxon>50 kb inversion clade</taxon>
        <taxon>NPAAA clade</taxon>
        <taxon>indigoferoid/millettioid clade</taxon>
        <taxon>Phaseoleae</taxon>
        <taxon>Vigna</taxon>
    </lineage>
</organism>
<dbReference type="EMBL" id="CP039350">
    <property type="protein sequence ID" value="QCD96760.1"/>
    <property type="molecule type" value="Genomic_DNA"/>
</dbReference>